<dbReference type="AlphaFoldDB" id="A0A8H7ZSE3"/>
<organism evidence="11 12">
    <name type="scientific">Olpidium bornovanus</name>
    <dbReference type="NCBI Taxonomy" id="278681"/>
    <lineage>
        <taxon>Eukaryota</taxon>
        <taxon>Fungi</taxon>
        <taxon>Fungi incertae sedis</taxon>
        <taxon>Olpidiomycota</taxon>
        <taxon>Olpidiomycotina</taxon>
        <taxon>Olpidiomycetes</taxon>
        <taxon>Olpidiales</taxon>
        <taxon>Olpidiaceae</taxon>
        <taxon>Olpidium</taxon>
    </lineage>
</organism>
<dbReference type="EMBL" id="JAEFCI010008333">
    <property type="protein sequence ID" value="KAG5458534.1"/>
    <property type="molecule type" value="Genomic_DNA"/>
</dbReference>
<proteinExistence type="predicted"/>
<keyword evidence="5" id="KW-0808">Transferase</keyword>
<keyword evidence="10" id="KW-1133">Transmembrane helix</keyword>
<keyword evidence="4" id="KW-0328">Glycosyltransferase</keyword>
<dbReference type="GO" id="GO:0006031">
    <property type="term" value="P:chitin biosynthetic process"/>
    <property type="evidence" value="ECO:0007669"/>
    <property type="project" value="TreeGrafter"/>
</dbReference>
<protein>
    <recommendedName>
        <fullName evidence="2">chitin synthase</fullName>
        <ecNumber evidence="2">2.4.1.16</ecNumber>
    </recommendedName>
</protein>
<feature type="region of interest" description="Disordered" evidence="9">
    <location>
        <begin position="145"/>
        <end position="221"/>
    </location>
</feature>
<keyword evidence="8" id="KW-0961">Cell wall biogenesis/degradation</keyword>
<dbReference type="InterPro" id="IPR004835">
    <property type="entry name" value="Chitin_synth"/>
</dbReference>
<evidence type="ECO:0000256" key="10">
    <source>
        <dbReference type="SAM" id="Phobius"/>
    </source>
</evidence>
<keyword evidence="7 10" id="KW-0472">Membrane</keyword>
<evidence type="ECO:0000256" key="7">
    <source>
        <dbReference type="ARBA" id="ARBA00023136"/>
    </source>
</evidence>
<dbReference type="PANTHER" id="PTHR22914">
    <property type="entry name" value="CHITIN SYNTHASE"/>
    <property type="match status" value="1"/>
</dbReference>
<dbReference type="GO" id="GO:0005886">
    <property type="term" value="C:plasma membrane"/>
    <property type="evidence" value="ECO:0007669"/>
    <property type="project" value="UniProtKB-SubCell"/>
</dbReference>
<comment type="caution">
    <text evidence="11">The sequence shown here is derived from an EMBL/GenBank/DDBJ whole genome shotgun (WGS) entry which is preliminary data.</text>
</comment>
<keyword evidence="6 10" id="KW-0812">Transmembrane</keyword>
<keyword evidence="12" id="KW-1185">Reference proteome</keyword>
<feature type="compositionally biased region" description="Basic and acidic residues" evidence="9">
    <location>
        <begin position="155"/>
        <end position="167"/>
    </location>
</feature>
<accession>A0A8H7ZSE3</accession>
<feature type="transmembrane region" description="Helical" evidence="10">
    <location>
        <begin position="69"/>
        <end position="88"/>
    </location>
</feature>
<name>A0A8H7ZSE3_9FUNG</name>
<comment type="subcellular location">
    <subcellularLocation>
        <location evidence="1">Cell membrane</location>
        <topology evidence="1">Multi-pass membrane protein</topology>
    </subcellularLocation>
</comment>
<dbReference type="GO" id="GO:0071555">
    <property type="term" value="P:cell wall organization"/>
    <property type="evidence" value="ECO:0007669"/>
    <property type="project" value="UniProtKB-KW"/>
</dbReference>
<evidence type="ECO:0000313" key="12">
    <source>
        <dbReference type="Proteomes" id="UP000673691"/>
    </source>
</evidence>
<evidence type="ECO:0000256" key="9">
    <source>
        <dbReference type="SAM" id="MobiDB-lite"/>
    </source>
</evidence>
<gene>
    <name evidence="11" type="ORF">BJ554DRAFT_1220</name>
</gene>
<feature type="transmembrane region" description="Helical" evidence="10">
    <location>
        <begin position="37"/>
        <end position="57"/>
    </location>
</feature>
<sequence>MVAIAGFEVYRGVEDAVDKAGQPAVSLRQALLDNGSFTNIVISLGSTYGIYLVASVISLDPWHMLTSFLQYVFFLPSFVNILMVYAFCNIHDVSWGTKGDNATAADLGAAVAKKDQQGDNLVVELELPDEAEDLNQYYDRIVNQELKNRPQAQHKSRDATTKKEDYYKVSPVKPEGRFSRGNSSQKPIKTSPHQKPAFELPDQAHPILDDNQHHPRPGSYP</sequence>
<dbReference type="Proteomes" id="UP000673691">
    <property type="component" value="Unassembled WGS sequence"/>
</dbReference>
<dbReference type="GO" id="GO:0004100">
    <property type="term" value="F:chitin synthase activity"/>
    <property type="evidence" value="ECO:0007669"/>
    <property type="project" value="UniProtKB-EC"/>
</dbReference>
<evidence type="ECO:0000256" key="1">
    <source>
        <dbReference type="ARBA" id="ARBA00004651"/>
    </source>
</evidence>
<dbReference type="OrthoDB" id="26569at2759"/>
<evidence type="ECO:0000256" key="6">
    <source>
        <dbReference type="ARBA" id="ARBA00022692"/>
    </source>
</evidence>
<evidence type="ECO:0000256" key="4">
    <source>
        <dbReference type="ARBA" id="ARBA00022676"/>
    </source>
</evidence>
<evidence type="ECO:0000256" key="3">
    <source>
        <dbReference type="ARBA" id="ARBA00022475"/>
    </source>
</evidence>
<evidence type="ECO:0000313" key="11">
    <source>
        <dbReference type="EMBL" id="KAG5458534.1"/>
    </source>
</evidence>
<evidence type="ECO:0000256" key="2">
    <source>
        <dbReference type="ARBA" id="ARBA00012543"/>
    </source>
</evidence>
<dbReference type="EC" id="2.4.1.16" evidence="2"/>
<dbReference type="PANTHER" id="PTHR22914:SF9">
    <property type="entry name" value="CHITIN SYNTHASE 1"/>
    <property type="match status" value="1"/>
</dbReference>
<dbReference type="GO" id="GO:0030428">
    <property type="term" value="C:cell septum"/>
    <property type="evidence" value="ECO:0007669"/>
    <property type="project" value="TreeGrafter"/>
</dbReference>
<evidence type="ECO:0000256" key="5">
    <source>
        <dbReference type="ARBA" id="ARBA00022679"/>
    </source>
</evidence>
<keyword evidence="3" id="KW-1003">Cell membrane</keyword>
<reference evidence="11 12" key="1">
    <citation type="journal article" name="Sci. Rep.">
        <title>Genome-scale phylogenetic analyses confirm Olpidium as the closest living zoosporic fungus to the non-flagellated, terrestrial fungi.</title>
        <authorList>
            <person name="Chang Y."/>
            <person name="Rochon D."/>
            <person name="Sekimoto S."/>
            <person name="Wang Y."/>
            <person name="Chovatia M."/>
            <person name="Sandor L."/>
            <person name="Salamov A."/>
            <person name="Grigoriev I.V."/>
            <person name="Stajich J.E."/>
            <person name="Spatafora J.W."/>
        </authorList>
    </citation>
    <scope>NUCLEOTIDE SEQUENCE [LARGE SCALE GENOMIC DNA]</scope>
    <source>
        <strain evidence="11">S191</strain>
    </source>
</reference>
<feature type="compositionally biased region" description="Polar residues" evidence="9">
    <location>
        <begin position="180"/>
        <end position="193"/>
    </location>
</feature>
<evidence type="ECO:0000256" key="8">
    <source>
        <dbReference type="ARBA" id="ARBA00023316"/>
    </source>
</evidence>